<name>A0AAN7I7J8_QUERU</name>
<evidence type="ECO:0000313" key="3">
    <source>
        <dbReference type="EMBL" id="KAK4563058.1"/>
    </source>
</evidence>
<evidence type="ECO:0000313" key="4">
    <source>
        <dbReference type="Proteomes" id="UP001324115"/>
    </source>
</evidence>
<dbReference type="PANTHER" id="PTHR23024">
    <property type="entry name" value="ARYLACETAMIDE DEACETYLASE"/>
    <property type="match status" value="1"/>
</dbReference>
<dbReference type="InterPro" id="IPR050466">
    <property type="entry name" value="Carboxylest/Gibb_receptor"/>
</dbReference>
<dbReference type="PANTHER" id="PTHR23024:SF408">
    <property type="entry name" value="ALPHA_BETA HYDROLASE FOLD-3 DOMAIN-CONTAINING PROTEIN"/>
    <property type="match status" value="1"/>
</dbReference>
<dbReference type="AlphaFoldDB" id="A0AAN7I7J8"/>
<dbReference type="InterPro" id="IPR029058">
    <property type="entry name" value="AB_hydrolase_fold"/>
</dbReference>
<proteinExistence type="inferred from homology"/>
<dbReference type="GO" id="GO:0016787">
    <property type="term" value="F:hydrolase activity"/>
    <property type="evidence" value="ECO:0007669"/>
    <property type="project" value="InterPro"/>
</dbReference>
<evidence type="ECO:0000259" key="2">
    <source>
        <dbReference type="Pfam" id="PF07859"/>
    </source>
</evidence>
<dbReference type="EMBL" id="JAXUIC010000011">
    <property type="protein sequence ID" value="KAK4563058.1"/>
    <property type="molecule type" value="Genomic_DNA"/>
</dbReference>
<accession>A0AAN7I7J8</accession>
<comment type="similarity">
    <text evidence="1">Belongs to the 'GDXG' lipolytic enzyme family.</text>
</comment>
<comment type="caution">
    <text evidence="3">The sequence shown here is derived from an EMBL/GenBank/DDBJ whole genome shotgun (WGS) entry which is preliminary data.</text>
</comment>
<dbReference type="Gene3D" id="3.40.50.1820">
    <property type="entry name" value="alpha/beta hydrolase"/>
    <property type="match status" value="1"/>
</dbReference>
<sequence length="266" mass="28965">MDSSNNETTHEFPLFKVYKDGRIERYSDRFANGGQYLVPTGLDSKTGVQTKDVVVSPESSVSARLFIPKINGPNQKFPLVVHYHGGAFCIGSPFMKVFHNFLVSLASEANVAVISVDYRLAPEHALPAHSNGQGPELWLNLYADFGRVFVAGESAGANIAHYVAVQAGVAGLAEPDKMIDYLYPTSAGFKDPILYPEVDLNLSKMAGKKMLVCVAEKDWLKDKGVGYCETLRKSGWNGSVGVFESKGEGHGVGPLMKVMVDFINQN</sequence>
<keyword evidence="4" id="KW-1185">Reference proteome</keyword>
<dbReference type="Pfam" id="PF07859">
    <property type="entry name" value="Abhydrolase_3"/>
    <property type="match status" value="1"/>
</dbReference>
<organism evidence="3 4">
    <name type="scientific">Quercus rubra</name>
    <name type="common">Northern red oak</name>
    <name type="synonym">Quercus borealis</name>
    <dbReference type="NCBI Taxonomy" id="3512"/>
    <lineage>
        <taxon>Eukaryota</taxon>
        <taxon>Viridiplantae</taxon>
        <taxon>Streptophyta</taxon>
        <taxon>Embryophyta</taxon>
        <taxon>Tracheophyta</taxon>
        <taxon>Spermatophyta</taxon>
        <taxon>Magnoliopsida</taxon>
        <taxon>eudicotyledons</taxon>
        <taxon>Gunneridae</taxon>
        <taxon>Pentapetalae</taxon>
        <taxon>rosids</taxon>
        <taxon>fabids</taxon>
        <taxon>Fagales</taxon>
        <taxon>Fagaceae</taxon>
        <taxon>Quercus</taxon>
    </lineage>
</organism>
<dbReference type="SUPFAM" id="SSF53474">
    <property type="entry name" value="alpha/beta-Hydrolases"/>
    <property type="match status" value="1"/>
</dbReference>
<feature type="domain" description="Alpha/beta hydrolase fold-3" evidence="2">
    <location>
        <begin position="80"/>
        <end position="179"/>
    </location>
</feature>
<dbReference type="InterPro" id="IPR013094">
    <property type="entry name" value="AB_hydrolase_3"/>
</dbReference>
<protein>
    <recommendedName>
        <fullName evidence="2">Alpha/beta hydrolase fold-3 domain-containing protein</fullName>
    </recommendedName>
</protein>
<reference evidence="3 4" key="1">
    <citation type="journal article" date="2023" name="G3 (Bethesda)">
        <title>A haplotype-resolved chromosome-scale genome for Quercus rubra L. provides insights into the genetics of adaptive traits for red oak species.</title>
        <authorList>
            <person name="Kapoor B."/>
            <person name="Jenkins J."/>
            <person name="Schmutz J."/>
            <person name="Zhebentyayeva T."/>
            <person name="Kuelheim C."/>
            <person name="Coggeshall M."/>
            <person name="Heim C."/>
            <person name="Lasky J.R."/>
            <person name="Leites L."/>
            <person name="Islam-Faridi N."/>
            <person name="Romero-Severson J."/>
            <person name="DeLeo V.L."/>
            <person name="Lucas S.M."/>
            <person name="Lazic D."/>
            <person name="Gailing O."/>
            <person name="Carlson J."/>
            <person name="Staton M."/>
        </authorList>
    </citation>
    <scope>NUCLEOTIDE SEQUENCE [LARGE SCALE GENOMIC DNA]</scope>
    <source>
        <strain evidence="3">Pseudo-F2</strain>
    </source>
</reference>
<evidence type="ECO:0000256" key="1">
    <source>
        <dbReference type="ARBA" id="ARBA00010515"/>
    </source>
</evidence>
<gene>
    <name evidence="3" type="ORF">RGQ29_005521</name>
</gene>
<dbReference type="Proteomes" id="UP001324115">
    <property type="component" value="Unassembled WGS sequence"/>
</dbReference>